<evidence type="ECO:0000313" key="1">
    <source>
        <dbReference type="EMBL" id="OAP87518.1"/>
    </source>
</evidence>
<keyword evidence="2" id="KW-1185">Reference proteome</keyword>
<proteinExistence type="predicted"/>
<dbReference type="AlphaFoldDB" id="A0A179B753"/>
<dbReference type="RefSeq" id="WP_064220071.1">
    <property type="nucleotide sequence ID" value="NZ_LVXZ01000222.1"/>
</dbReference>
<gene>
    <name evidence="1" type="ORF">A4H96_13530</name>
</gene>
<reference evidence="1 2" key="1">
    <citation type="submission" date="2016-04" db="EMBL/GenBank/DDBJ databases">
        <title>Acidithiobacillus ferrooxidans genome sequencing and assembly.</title>
        <authorList>
            <person name="Zhou Z."/>
        </authorList>
    </citation>
    <scope>NUCLEOTIDE SEQUENCE [LARGE SCALE GENOMIC DNA]</scope>
    <source>
        <strain evidence="1 2">BY0502</strain>
    </source>
</reference>
<dbReference type="EMBL" id="LVXZ01000222">
    <property type="protein sequence ID" value="OAP87518.1"/>
    <property type="molecule type" value="Genomic_DNA"/>
</dbReference>
<dbReference type="OrthoDB" id="5785952at2"/>
<sequence length="64" mass="7545">MEVIHKDEQSITIRFDKKDLAKIAEPIVRNAESFAKNTLDIVYLLAEQDYRTDDHFEQPPHVFD</sequence>
<protein>
    <submittedName>
        <fullName evidence="1">Uncharacterized protein</fullName>
    </submittedName>
</protein>
<evidence type="ECO:0000313" key="2">
    <source>
        <dbReference type="Proteomes" id="UP000078302"/>
    </source>
</evidence>
<dbReference type="Proteomes" id="UP000078302">
    <property type="component" value="Unassembled WGS sequence"/>
</dbReference>
<name>A0A179B753_ACIFR</name>
<organism evidence="1 2">
    <name type="scientific">Acidithiobacillus ferrooxidans</name>
    <name type="common">Thiobacillus ferrooxidans</name>
    <dbReference type="NCBI Taxonomy" id="920"/>
    <lineage>
        <taxon>Bacteria</taxon>
        <taxon>Pseudomonadati</taxon>
        <taxon>Pseudomonadota</taxon>
        <taxon>Acidithiobacillia</taxon>
        <taxon>Acidithiobacillales</taxon>
        <taxon>Acidithiobacillaceae</taxon>
        <taxon>Acidithiobacillus</taxon>
    </lineage>
</organism>
<comment type="caution">
    <text evidence="1">The sequence shown here is derived from an EMBL/GenBank/DDBJ whole genome shotgun (WGS) entry which is preliminary data.</text>
</comment>
<accession>A0A179B753</accession>